<dbReference type="InterPro" id="IPR021145">
    <property type="entry name" value="Portal_protein_SPP1_Gp6-like"/>
</dbReference>
<proteinExistence type="predicted"/>
<dbReference type="OrthoDB" id="3189403at2"/>
<sequence>MYGVAYELAYLKKLDEKTTEEHIAALDPRHTIVITDDTEDETELIGIYLQPKRKLDGTDNGYLISVYTPINLIQYRTRAGHNLSDSNLMNEATVTPHRWGSEPITEFYNNGQRQGDFEQLIPLIDAYNSLQSDRITDKDEFVDAILLAYGTDIDGELSKGQMLDGLPSDAKIEWLTKSLEEGDVQTLADSIKNDLHEMANVPNMTDKDFAGNISGEAMKYKLFGLLNLISVKSQYLKRGLHRRLQLMQNMMLVKQQDVDITDVRIQLTPNIPVNMTDTISNIKTADGIIPRDITYSWLPDGYEPQKVIELMDEQTAKQVKTQKTALGGNEFNTNVDQDEQEGYRDSRQDGPN</sequence>
<dbReference type="AlphaFoldDB" id="A0A2V1N573"/>
<comment type="caution">
    <text evidence="2">The sequence shown here is derived from an EMBL/GenBank/DDBJ whole genome shotgun (WGS) entry which is preliminary data.</text>
</comment>
<dbReference type="Pfam" id="PF05133">
    <property type="entry name" value="SPP1_portal"/>
    <property type="match status" value="1"/>
</dbReference>
<feature type="compositionally biased region" description="Polar residues" evidence="1">
    <location>
        <begin position="319"/>
        <end position="335"/>
    </location>
</feature>
<reference evidence="2 3" key="1">
    <citation type="journal article" date="2018" name="Int. J. Syst. Evol. Microbiol.">
        <title>Lactobacillus bambusae sp. nov., isolated from a traditional fermented Ma-bamboo shoots of Taiwan.</title>
        <authorList>
            <person name="Wang L.-T."/>
        </authorList>
    </citation>
    <scope>NUCLEOTIDE SEQUENCE [LARGE SCALE GENOMIC DNA]</scope>
    <source>
        <strain evidence="2 3">BS-W1</strain>
    </source>
</reference>
<dbReference type="Proteomes" id="UP000245080">
    <property type="component" value="Unassembled WGS sequence"/>
</dbReference>
<gene>
    <name evidence="2" type="ORF">DCM90_01965</name>
</gene>
<accession>A0A2V1N573</accession>
<name>A0A2V1N573_9LACO</name>
<evidence type="ECO:0000256" key="1">
    <source>
        <dbReference type="SAM" id="MobiDB-lite"/>
    </source>
</evidence>
<organism evidence="2 3">
    <name type="scientific">Levilactobacillus bambusae</name>
    <dbReference type="NCBI Taxonomy" id="2024736"/>
    <lineage>
        <taxon>Bacteria</taxon>
        <taxon>Bacillati</taxon>
        <taxon>Bacillota</taxon>
        <taxon>Bacilli</taxon>
        <taxon>Lactobacillales</taxon>
        <taxon>Lactobacillaceae</taxon>
        <taxon>Levilactobacillus</taxon>
    </lineage>
</organism>
<dbReference type="NCBIfam" id="TIGR01538">
    <property type="entry name" value="portal_SPP1"/>
    <property type="match status" value="1"/>
</dbReference>
<evidence type="ECO:0000313" key="3">
    <source>
        <dbReference type="Proteomes" id="UP000245080"/>
    </source>
</evidence>
<protein>
    <submittedName>
        <fullName evidence="2">Phage portal protein</fullName>
    </submittedName>
</protein>
<feature type="compositionally biased region" description="Basic and acidic residues" evidence="1">
    <location>
        <begin position="341"/>
        <end position="352"/>
    </location>
</feature>
<feature type="region of interest" description="Disordered" evidence="1">
    <location>
        <begin position="319"/>
        <end position="352"/>
    </location>
</feature>
<evidence type="ECO:0000313" key="2">
    <source>
        <dbReference type="EMBL" id="PWG00966.1"/>
    </source>
</evidence>
<dbReference type="EMBL" id="QCXQ01000001">
    <property type="protein sequence ID" value="PWG00966.1"/>
    <property type="molecule type" value="Genomic_DNA"/>
</dbReference>
<dbReference type="InterPro" id="IPR006428">
    <property type="entry name" value="Portal_SPP1-type"/>
</dbReference>
<keyword evidence="3" id="KW-1185">Reference proteome</keyword>